<organism evidence="25 26">
    <name type="scientific">Thiothrix eikelboomii</name>
    <dbReference type="NCBI Taxonomy" id="92487"/>
    <lineage>
        <taxon>Bacteria</taxon>
        <taxon>Pseudomonadati</taxon>
        <taxon>Pseudomonadota</taxon>
        <taxon>Gammaproteobacteria</taxon>
        <taxon>Thiotrichales</taxon>
        <taxon>Thiotrichaceae</taxon>
        <taxon>Thiothrix</taxon>
    </lineage>
</organism>
<feature type="binding site" evidence="21">
    <location>
        <begin position="15"/>
        <end position="20"/>
    </location>
    <ligand>
        <name>substrate</name>
    </ligand>
</feature>
<evidence type="ECO:0000256" key="24">
    <source>
        <dbReference type="RuleBase" id="RU363065"/>
    </source>
</evidence>
<keyword evidence="26" id="KW-1185">Reference proteome</keyword>
<keyword evidence="16 24" id="KW-0443">Lipid metabolism</keyword>
<dbReference type="InterPro" id="IPR033718">
    <property type="entry name" value="DAGK_prok"/>
</dbReference>
<evidence type="ECO:0000256" key="15">
    <source>
        <dbReference type="ARBA" id="ARBA00022989"/>
    </source>
</evidence>
<feature type="binding site" evidence="22">
    <location>
        <position position="78"/>
    </location>
    <ligand>
        <name>ATP</name>
        <dbReference type="ChEBI" id="CHEBI:30616"/>
    </ligand>
</feature>
<keyword evidence="13 22" id="KW-0067">ATP-binding</keyword>
<keyword evidence="8 24" id="KW-0808">Transferase</keyword>
<evidence type="ECO:0000256" key="10">
    <source>
        <dbReference type="ARBA" id="ARBA00022723"/>
    </source>
</evidence>
<dbReference type="PANTHER" id="PTHR34299:SF1">
    <property type="entry name" value="DIACYLGLYCEROL KINASE"/>
    <property type="match status" value="1"/>
</dbReference>
<feature type="binding site" evidence="23">
    <location>
        <position position="30"/>
    </location>
    <ligand>
        <name>a divalent metal cation</name>
        <dbReference type="ChEBI" id="CHEBI:60240"/>
    </ligand>
</feature>
<feature type="binding site" evidence="21">
    <location>
        <position position="100"/>
    </location>
    <ligand>
        <name>substrate</name>
    </ligand>
</feature>
<evidence type="ECO:0000256" key="22">
    <source>
        <dbReference type="PIRSR" id="PIRSR600829-3"/>
    </source>
</evidence>
<keyword evidence="17 24" id="KW-0472">Membrane</keyword>
<feature type="transmembrane region" description="Helical" evidence="24">
    <location>
        <begin position="57"/>
        <end position="77"/>
    </location>
</feature>
<evidence type="ECO:0000256" key="2">
    <source>
        <dbReference type="ARBA" id="ARBA00005967"/>
    </source>
</evidence>
<dbReference type="STRING" id="92487.SAMN02745130_02086"/>
<keyword evidence="5" id="KW-1003">Cell membrane</keyword>
<accession>A0A1T4WTA9</accession>
<dbReference type="PROSITE" id="PS01069">
    <property type="entry name" value="DAGK_PROKAR"/>
    <property type="match status" value="1"/>
</dbReference>
<evidence type="ECO:0000256" key="21">
    <source>
        <dbReference type="PIRSR" id="PIRSR600829-2"/>
    </source>
</evidence>
<evidence type="ECO:0000256" key="7">
    <source>
        <dbReference type="ARBA" id="ARBA00022519"/>
    </source>
</evidence>
<feature type="binding site" evidence="22">
    <location>
        <position position="30"/>
    </location>
    <ligand>
        <name>ATP</name>
        <dbReference type="ChEBI" id="CHEBI:30616"/>
    </ligand>
</feature>
<feature type="binding site" evidence="21">
    <location>
        <position position="11"/>
    </location>
    <ligand>
        <name>substrate</name>
    </ligand>
</feature>
<gene>
    <name evidence="25" type="ORF">SAMN02745130_02086</name>
</gene>
<name>A0A1T4WTA9_9GAMM</name>
<evidence type="ECO:0000256" key="13">
    <source>
        <dbReference type="ARBA" id="ARBA00022840"/>
    </source>
</evidence>
<keyword evidence="6" id="KW-0444">Lipid biosynthesis</keyword>
<sequence length="119" mass="13190">MASSGNTGIKRIIKAGQYSWQGFYAAYQHEEAFRQEIWVLLIAIPLALWLGENRLETALLIGSILLLLMVELLNSAIEAVVDRMGSERHELAGRAKDMGSAAVFVATINALVLWLVMLF</sequence>
<dbReference type="InterPro" id="IPR036945">
    <property type="entry name" value="DAGK_sf"/>
</dbReference>
<dbReference type="EC" id="2.7.1.107" evidence="3 24"/>
<reference evidence="26" key="1">
    <citation type="submission" date="2017-02" db="EMBL/GenBank/DDBJ databases">
        <authorList>
            <person name="Varghese N."/>
            <person name="Submissions S."/>
        </authorList>
    </citation>
    <scope>NUCLEOTIDE SEQUENCE [LARGE SCALE GENOMIC DNA]</scope>
    <source>
        <strain evidence="26">ATCC 49788</strain>
    </source>
</reference>
<dbReference type="Gene3D" id="1.10.287.3610">
    <property type="match status" value="1"/>
</dbReference>
<evidence type="ECO:0000313" key="25">
    <source>
        <dbReference type="EMBL" id="SKA80519.1"/>
    </source>
</evidence>
<dbReference type="RefSeq" id="WP_078922555.1">
    <property type="nucleotide sequence ID" value="NZ_FUYB01000009.1"/>
</dbReference>
<keyword evidence="18" id="KW-0594">Phospholipid biosynthesis</keyword>
<dbReference type="GO" id="GO:0006654">
    <property type="term" value="P:phosphatidic acid biosynthetic process"/>
    <property type="evidence" value="ECO:0007669"/>
    <property type="project" value="InterPro"/>
</dbReference>
<dbReference type="GO" id="GO:0005886">
    <property type="term" value="C:plasma membrane"/>
    <property type="evidence" value="ECO:0007669"/>
    <property type="project" value="UniProtKB-SubCell"/>
</dbReference>
<evidence type="ECO:0000256" key="12">
    <source>
        <dbReference type="ARBA" id="ARBA00022777"/>
    </source>
</evidence>
<evidence type="ECO:0000256" key="8">
    <source>
        <dbReference type="ARBA" id="ARBA00022679"/>
    </source>
</evidence>
<evidence type="ECO:0000256" key="20">
    <source>
        <dbReference type="PIRSR" id="PIRSR600829-1"/>
    </source>
</evidence>
<evidence type="ECO:0000256" key="11">
    <source>
        <dbReference type="ARBA" id="ARBA00022741"/>
    </source>
</evidence>
<comment type="function">
    <text evidence="24">Catalyzes the ATP-dependent phosphorylation of sn-l,2-diacylglycerol (DAG) to phosphatidic acid. Involved in the recycling of diacylglycerol produced as a by-product during membrane-derived oligosaccharide (MDO) biosynthesis.</text>
</comment>
<feature type="binding site" evidence="22">
    <location>
        <begin position="87"/>
        <end position="89"/>
    </location>
    <ligand>
        <name>ATP</name>
        <dbReference type="ChEBI" id="CHEBI:30616"/>
    </ligand>
</feature>
<proteinExistence type="inferred from homology"/>
<evidence type="ECO:0000256" key="6">
    <source>
        <dbReference type="ARBA" id="ARBA00022516"/>
    </source>
</evidence>
<feature type="binding site" evidence="22">
    <location>
        <begin position="96"/>
        <end position="97"/>
    </location>
    <ligand>
        <name>ATP</name>
        <dbReference type="ChEBI" id="CHEBI:30616"/>
    </ligand>
</feature>
<feature type="transmembrane region" description="Helical" evidence="24">
    <location>
        <begin position="98"/>
        <end position="117"/>
    </location>
</feature>
<comment type="catalytic activity">
    <reaction evidence="24">
        <text>a 1,2-diacyl-sn-glycerol + ATP = a 1,2-diacyl-sn-glycero-3-phosphate + ADP + H(+)</text>
        <dbReference type="Rhea" id="RHEA:10272"/>
        <dbReference type="ChEBI" id="CHEBI:15378"/>
        <dbReference type="ChEBI" id="CHEBI:17815"/>
        <dbReference type="ChEBI" id="CHEBI:30616"/>
        <dbReference type="ChEBI" id="CHEBI:58608"/>
        <dbReference type="ChEBI" id="CHEBI:456216"/>
        <dbReference type="EC" id="2.7.1.107"/>
    </reaction>
</comment>
<protein>
    <recommendedName>
        <fullName evidence="4 24">Diacylglycerol kinase</fullName>
        <ecNumber evidence="3 24">2.7.1.107</ecNumber>
    </recommendedName>
</protein>
<feature type="binding site" evidence="21">
    <location>
        <begin position="32"/>
        <end position="36"/>
    </location>
    <ligand>
        <name>substrate</name>
    </ligand>
</feature>
<evidence type="ECO:0000256" key="3">
    <source>
        <dbReference type="ARBA" id="ARBA00012133"/>
    </source>
</evidence>
<feature type="binding site" evidence="23">
    <location>
        <position position="78"/>
    </location>
    <ligand>
        <name>a divalent metal cation</name>
        <dbReference type="ChEBI" id="CHEBI:60240"/>
    </ligand>
</feature>
<feature type="binding site" evidence="21">
    <location>
        <position position="71"/>
    </location>
    <ligand>
        <name>substrate</name>
    </ligand>
</feature>
<keyword evidence="11 22" id="KW-0547">Nucleotide-binding</keyword>
<keyword evidence="15 24" id="KW-1133">Transmembrane helix</keyword>
<dbReference type="AlphaFoldDB" id="A0A1T4WTA9"/>
<dbReference type="GO" id="GO:0005524">
    <property type="term" value="F:ATP binding"/>
    <property type="evidence" value="ECO:0007669"/>
    <property type="project" value="UniProtKB-KW"/>
</dbReference>
<keyword evidence="19 24" id="KW-1208">Phospholipid metabolism</keyword>
<evidence type="ECO:0000256" key="18">
    <source>
        <dbReference type="ARBA" id="ARBA00023209"/>
    </source>
</evidence>
<evidence type="ECO:0000256" key="23">
    <source>
        <dbReference type="PIRSR" id="PIRSR600829-4"/>
    </source>
</evidence>
<keyword evidence="14 23" id="KW-0460">Magnesium</keyword>
<evidence type="ECO:0000313" key="26">
    <source>
        <dbReference type="Proteomes" id="UP000190460"/>
    </source>
</evidence>
<dbReference type="PANTHER" id="PTHR34299">
    <property type="entry name" value="DIACYLGLYCEROL KINASE"/>
    <property type="match status" value="1"/>
</dbReference>
<keyword evidence="9 24" id="KW-0812">Transmembrane</keyword>
<dbReference type="InterPro" id="IPR000829">
    <property type="entry name" value="DAGK"/>
</dbReference>
<feature type="binding site" evidence="22">
    <location>
        <position position="18"/>
    </location>
    <ligand>
        <name>ATP</name>
        <dbReference type="ChEBI" id="CHEBI:30616"/>
    </ligand>
</feature>
<dbReference type="GO" id="GO:0046872">
    <property type="term" value="F:metal ion binding"/>
    <property type="evidence" value="ECO:0007669"/>
    <property type="project" value="UniProtKB-KW"/>
</dbReference>
<feature type="binding site" evidence="22">
    <location>
        <position position="11"/>
    </location>
    <ligand>
        <name>ATP</name>
        <dbReference type="ChEBI" id="CHEBI:30616"/>
    </ligand>
</feature>
<evidence type="ECO:0000256" key="17">
    <source>
        <dbReference type="ARBA" id="ARBA00023136"/>
    </source>
</evidence>
<dbReference type="GO" id="GO:0004143">
    <property type="term" value="F:ATP-dependent diacylglycerol kinase activity"/>
    <property type="evidence" value="ECO:0007669"/>
    <property type="project" value="UniProtKB-EC"/>
</dbReference>
<dbReference type="Pfam" id="PF01219">
    <property type="entry name" value="DAGK_prokar"/>
    <property type="match status" value="1"/>
</dbReference>
<feature type="transmembrane region" description="Helical" evidence="24">
    <location>
        <begin position="33"/>
        <end position="51"/>
    </location>
</feature>
<dbReference type="EMBL" id="FUYB01000009">
    <property type="protein sequence ID" value="SKA80519.1"/>
    <property type="molecule type" value="Genomic_DNA"/>
</dbReference>
<comment type="subcellular location">
    <subcellularLocation>
        <location evidence="1 24">Cell inner membrane</location>
        <topology evidence="1 24">Multi-pass membrane protein</topology>
    </subcellularLocation>
</comment>
<keyword evidence="10 23" id="KW-0479">Metal-binding</keyword>
<dbReference type="OrthoDB" id="9796011at2"/>
<evidence type="ECO:0000256" key="1">
    <source>
        <dbReference type="ARBA" id="ARBA00004429"/>
    </source>
</evidence>
<evidence type="ECO:0000256" key="4">
    <source>
        <dbReference type="ARBA" id="ARBA00017575"/>
    </source>
</evidence>
<keyword evidence="7 24" id="KW-0997">Cell inner membrane</keyword>
<comment type="similarity">
    <text evidence="2 24">Belongs to the bacterial diacylglycerol kinase family.</text>
</comment>
<feature type="active site" description="Proton acceptor" evidence="20">
    <location>
        <position position="71"/>
    </location>
</feature>
<evidence type="ECO:0000256" key="9">
    <source>
        <dbReference type="ARBA" id="ARBA00022692"/>
    </source>
</evidence>
<evidence type="ECO:0000256" key="16">
    <source>
        <dbReference type="ARBA" id="ARBA00023098"/>
    </source>
</evidence>
<dbReference type="Proteomes" id="UP000190460">
    <property type="component" value="Unassembled WGS sequence"/>
</dbReference>
<dbReference type="CDD" id="cd14264">
    <property type="entry name" value="DAGK_IM"/>
    <property type="match status" value="1"/>
</dbReference>
<evidence type="ECO:0000256" key="5">
    <source>
        <dbReference type="ARBA" id="ARBA00022475"/>
    </source>
</evidence>
<keyword evidence="12 24" id="KW-0418">Kinase</keyword>
<evidence type="ECO:0000256" key="19">
    <source>
        <dbReference type="ARBA" id="ARBA00023264"/>
    </source>
</evidence>
<comment type="cofactor">
    <cofactor evidence="23">
        <name>Mg(2+)</name>
        <dbReference type="ChEBI" id="CHEBI:18420"/>
    </cofactor>
    <text evidence="23">Mn(2+), Zn(2+), Cd(2+) and Co(2+) support activity to lesser extents.</text>
</comment>
<evidence type="ECO:0000256" key="14">
    <source>
        <dbReference type="ARBA" id="ARBA00022842"/>
    </source>
</evidence>